<gene>
    <name evidence="2" type="ORF">GTP46_13135</name>
</gene>
<dbReference type="EMBL" id="WWCN01000007">
    <property type="protein sequence ID" value="MYM23592.1"/>
    <property type="molecule type" value="Genomic_DNA"/>
</dbReference>
<evidence type="ECO:0000313" key="3">
    <source>
        <dbReference type="Proteomes" id="UP000479335"/>
    </source>
</evidence>
<dbReference type="PROSITE" id="PS51257">
    <property type="entry name" value="PROKAR_LIPOPROTEIN"/>
    <property type="match status" value="1"/>
</dbReference>
<sequence>MKSSYLRAGLALLCGVILSACGGNNGSLALSGSIVFKPNTVTKSGLVLINNSNGEKLTPEATASTFVFTKLLATDEKFNVTVATDPIGAHCTITNGEGAASVYTVYSLVVTCTVNPRVLGGTVKNLKGAGLVLANGSDLVAIQPSASAGADVSFVFPTQVADGAPYGGTVLTQPSGQTCAFDSALNPGTMPATDQKSLIVNCVNN</sequence>
<reference evidence="2 3" key="1">
    <citation type="submission" date="2019-12" db="EMBL/GenBank/DDBJ databases">
        <title>Novel species isolated from a subtropical stream in China.</title>
        <authorList>
            <person name="Lu H."/>
        </authorList>
    </citation>
    <scope>NUCLEOTIDE SEQUENCE [LARGE SCALE GENOMIC DNA]</scope>
    <source>
        <strain evidence="2 3">FT135W</strain>
    </source>
</reference>
<protein>
    <recommendedName>
        <fullName evidence="4">Lipoprotein</fullName>
    </recommendedName>
</protein>
<name>A0A6L8KCP1_9BURK</name>
<accession>A0A6L8KCP1</accession>
<evidence type="ECO:0000313" key="2">
    <source>
        <dbReference type="EMBL" id="MYM23592.1"/>
    </source>
</evidence>
<evidence type="ECO:0000256" key="1">
    <source>
        <dbReference type="SAM" id="SignalP"/>
    </source>
</evidence>
<organism evidence="2 3">
    <name type="scientific">Duganella flavida</name>
    <dbReference type="NCBI Taxonomy" id="2692175"/>
    <lineage>
        <taxon>Bacteria</taxon>
        <taxon>Pseudomonadati</taxon>
        <taxon>Pseudomonadota</taxon>
        <taxon>Betaproteobacteria</taxon>
        <taxon>Burkholderiales</taxon>
        <taxon>Oxalobacteraceae</taxon>
        <taxon>Telluria group</taxon>
        <taxon>Duganella</taxon>
    </lineage>
</organism>
<dbReference type="Proteomes" id="UP000479335">
    <property type="component" value="Unassembled WGS sequence"/>
</dbReference>
<proteinExistence type="predicted"/>
<dbReference type="RefSeq" id="WP_161007080.1">
    <property type="nucleotide sequence ID" value="NZ_WWCN01000007.1"/>
</dbReference>
<feature type="signal peptide" evidence="1">
    <location>
        <begin position="1"/>
        <end position="22"/>
    </location>
</feature>
<keyword evidence="3" id="KW-1185">Reference proteome</keyword>
<comment type="caution">
    <text evidence="2">The sequence shown here is derived from an EMBL/GenBank/DDBJ whole genome shotgun (WGS) entry which is preliminary data.</text>
</comment>
<keyword evidence="1" id="KW-0732">Signal</keyword>
<feature type="chain" id="PRO_5026937802" description="Lipoprotein" evidence="1">
    <location>
        <begin position="23"/>
        <end position="205"/>
    </location>
</feature>
<evidence type="ECO:0008006" key="4">
    <source>
        <dbReference type="Google" id="ProtNLM"/>
    </source>
</evidence>
<dbReference type="AlphaFoldDB" id="A0A6L8KCP1"/>